<dbReference type="NCBIfam" id="TIGR04131">
    <property type="entry name" value="Bac_Flav_CTERM"/>
    <property type="match status" value="1"/>
</dbReference>
<dbReference type="eggNOG" id="COG3291">
    <property type="taxonomic scope" value="Bacteria"/>
</dbReference>
<dbReference type="AlphaFoldDB" id="H6KZ67"/>
<sequence length="591" mass="65919">MRNIYLYFFGFLFFLCLLPERGRGQAAVFDLCARQLAGSSNDSLTWSSANLCTNFTGYVVFSGPTASNLQPIDTITDPAQLGELYLYGSGGNRFYQVGMLCGASILASSAVIDNARPITPNIQSVDLQTGVPVLRWSASPSPGIIGYQIYKENPYGSGNFFPYPANNQLVTGTQFTDVNSADLLVRYAIVAVSNCNKGPLGEGTLNDGTTGPHSSIFLSSSFEPCSRRLDLNWNAYENWADGVAGYLLWMQENGGSPQLIDTVLTTTYSYLGAEDGQQLRFWVEAMEENGSYRANSNVLDFNISANRPIDFLELTDLSYAPANAGIEVSWRWDLDSDFAEGRLQRSTDGQQWEDRLVLASQSSQQNSYLDVNIDSAGGPYYYRIIAQDLCGLSYSSNQALSLELSGEALANFENRLDWSPLQGDSLQAEFYQLYALEQGQWQQISFLDSSQRTFLDPIDLRDSEQANRCYYVQAEGRLKLANGQYLFWSSRSNEFCLQQKPLLHFPNALAPDGRNPIFRPRAALGQNIGNYHLQIYDRYGALIFESVDIMQGWDGKIKGRPAPQGVYIYLAQYQLEEGKDKQQKGSLFLLR</sequence>
<dbReference type="EMBL" id="CP002831">
    <property type="protein sequence ID" value="AFC24457.1"/>
    <property type="molecule type" value="Genomic_DNA"/>
</dbReference>
<dbReference type="InterPro" id="IPR026341">
    <property type="entry name" value="T9SS_type_B"/>
</dbReference>
<evidence type="ECO:0000313" key="2">
    <source>
        <dbReference type="Proteomes" id="UP000007519"/>
    </source>
</evidence>
<dbReference type="Proteomes" id="UP000007519">
    <property type="component" value="Chromosome"/>
</dbReference>
<dbReference type="OrthoDB" id="631648at2"/>
<dbReference type="RefSeq" id="WP_015692090.1">
    <property type="nucleotide sequence ID" value="NC_016940.1"/>
</dbReference>
<name>H6KZ67_SAPGL</name>
<dbReference type="Pfam" id="PF13585">
    <property type="entry name" value="CHU_C"/>
    <property type="match status" value="1"/>
</dbReference>
<reference evidence="1 2" key="1">
    <citation type="journal article" date="2012" name="Stand. Genomic Sci.">
        <title>Complete genome sequencing and analysis of Saprospira grandis str. Lewin, a predatory marine bacterium.</title>
        <authorList>
            <person name="Saw J.H."/>
            <person name="Yuryev A."/>
            <person name="Kanbe M."/>
            <person name="Hou S."/>
            <person name="Young A.G."/>
            <person name="Aizawa S."/>
            <person name="Alam M."/>
        </authorList>
    </citation>
    <scope>NUCLEOTIDE SEQUENCE [LARGE SCALE GENOMIC DNA]</scope>
    <source>
        <strain evidence="1 2">Lewin</strain>
    </source>
</reference>
<organism evidence="1 2">
    <name type="scientific">Saprospira grandis (strain Lewin)</name>
    <dbReference type="NCBI Taxonomy" id="984262"/>
    <lineage>
        <taxon>Bacteria</taxon>
        <taxon>Pseudomonadati</taxon>
        <taxon>Bacteroidota</taxon>
        <taxon>Saprospiria</taxon>
        <taxon>Saprospirales</taxon>
        <taxon>Saprospiraceae</taxon>
        <taxon>Saprospira</taxon>
    </lineage>
</organism>
<keyword evidence="2" id="KW-1185">Reference proteome</keyword>
<gene>
    <name evidence="1" type="ordered locus">SGRA_1722</name>
</gene>
<dbReference type="Gene3D" id="2.60.40.10">
    <property type="entry name" value="Immunoglobulins"/>
    <property type="match status" value="2"/>
</dbReference>
<accession>H6KZ67</accession>
<dbReference type="STRING" id="984262.SGRA_1722"/>
<dbReference type="InterPro" id="IPR013783">
    <property type="entry name" value="Ig-like_fold"/>
</dbReference>
<dbReference type="HOGENOM" id="CLU_461445_0_0_10"/>
<proteinExistence type="predicted"/>
<protein>
    <submittedName>
        <fullName evidence="1">PKD domain containing protein</fullName>
    </submittedName>
</protein>
<evidence type="ECO:0000313" key="1">
    <source>
        <dbReference type="EMBL" id="AFC24457.1"/>
    </source>
</evidence>
<dbReference type="KEGG" id="sgn:SGRA_1722"/>